<dbReference type="InterPro" id="IPR025662">
    <property type="entry name" value="Sigma_54_int_dom_ATP-bd_1"/>
</dbReference>
<keyword evidence="3" id="KW-0805">Transcription regulation</keyword>
<dbReference type="SUPFAM" id="SSF52540">
    <property type="entry name" value="P-loop containing nucleoside triphosphate hydrolases"/>
    <property type="match status" value="1"/>
</dbReference>
<dbReference type="InterPro" id="IPR002078">
    <property type="entry name" value="Sigma_54_int"/>
</dbReference>
<dbReference type="PROSITE" id="PS00675">
    <property type="entry name" value="SIGMA54_INTERACT_1"/>
    <property type="match status" value="1"/>
</dbReference>
<dbReference type="InterPro" id="IPR011006">
    <property type="entry name" value="CheY-like_superfamily"/>
</dbReference>
<dbReference type="RefSeq" id="WP_147204682.1">
    <property type="nucleotide sequence ID" value="NZ_BJYT01000011.1"/>
</dbReference>
<evidence type="ECO:0000256" key="6">
    <source>
        <dbReference type="PROSITE-ProRule" id="PRU00169"/>
    </source>
</evidence>
<gene>
    <name evidence="9" type="ORF">SAE01_30660</name>
</gene>
<keyword evidence="10" id="KW-1185">Reference proteome</keyword>
<sequence>MSKILVIDDDVDMCLLLKRFLSKNGYEVTLAHNGKKALEELENAEPNLVLCDFRLEDIDGKELLIKIKERYPRTPVIIVTGYSDIKVAVDVMKLGAYDYVTKPLFPDEILLSIKSALQKSATKQENVATVIMPEDDSKNSTKSKTITSGQYIFSDSPEFKNILKQIDLVSPTNYSILIYGESGSGKEAIAQEIHKRSKRKDMPFVAIDCGALSKELAGSELFGHEKGSFTGALNQKIGNFEIANGGTIFLDEVANLSYDVQVALLRVVQERKMRRIGGNKDIDLDVRIIIASNERLLDAAKKGKFREDLYHRFNEFSIEVPPLRERKYDMMIFAKHFLKLTNDELSKNIKGFSPEVEAIFKTYVWPGNLRELKNVVKRATLLCDTEYIMPTVLPFEITNFTKLQFGEVSEEATSNLQVRQADPAPPVATYSAPVLPEPVFTKQLEINEHSLKGASIDAEYEMIVEALRKANYNKSKAAKILNVDRKTLYNKMKQYKQFNSDL</sequence>
<keyword evidence="1" id="KW-0547">Nucleotide-binding</keyword>
<evidence type="ECO:0000313" key="9">
    <source>
        <dbReference type="EMBL" id="GEO10570.1"/>
    </source>
</evidence>
<feature type="domain" description="Response regulatory" evidence="8">
    <location>
        <begin position="3"/>
        <end position="117"/>
    </location>
</feature>
<dbReference type="PANTHER" id="PTHR32071:SF81">
    <property type="entry name" value="PROPIONATE CATABOLISM OPERON REGULATORY PROTEIN"/>
    <property type="match status" value="1"/>
</dbReference>
<dbReference type="InterPro" id="IPR058031">
    <property type="entry name" value="AAA_lid_NorR"/>
</dbReference>
<dbReference type="Pfam" id="PF00072">
    <property type="entry name" value="Response_reg"/>
    <property type="match status" value="1"/>
</dbReference>
<evidence type="ECO:0000259" key="8">
    <source>
        <dbReference type="PROSITE" id="PS50110"/>
    </source>
</evidence>
<evidence type="ECO:0000256" key="1">
    <source>
        <dbReference type="ARBA" id="ARBA00022741"/>
    </source>
</evidence>
<dbReference type="CDD" id="cd00156">
    <property type="entry name" value="REC"/>
    <property type="match status" value="1"/>
</dbReference>
<dbReference type="GO" id="GO:0043565">
    <property type="term" value="F:sequence-specific DNA binding"/>
    <property type="evidence" value="ECO:0007669"/>
    <property type="project" value="InterPro"/>
</dbReference>
<evidence type="ECO:0000256" key="2">
    <source>
        <dbReference type="ARBA" id="ARBA00022840"/>
    </source>
</evidence>
<dbReference type="Gene3D" id="3.40.50.300">
    <property type="entry name" value="P-loop containing nucleotide triphosphate hydrolases"/>
    <property type="match status" value="1"/>
</dbReference>
<feature type="domain" description="Sigma-54 factor interaction" evidence="7">
    <location>
        <begin position="152"/>
        <end position="381"/>
    </location>
</feature>
<dbReference type="Pfam" id="PF25601">
    <property type="entry name" value="AAA_lid_14"/>
    <property type="match status" value="1"/>
</dbReference>
<protein>
    <submittedName>
        <fullName evidence="9">Sigma-54-dependent Fis family transcriptional regulator</fullName>
    </submittedName>
</protein>
<dbReference type="SUPFAM" id="SSF46689">
    <property type="entry name" value="Homeodomain-like"/>
    <property type="match status" value="1"/>
</dbReference>
<dbReference type="GO" id="GO:0005524">
    <property type="term" value="F:ATP binding"/>
    <property type="evidence" value="ECO:0007669"/>
    <property type="project" value="UniProtKB-KW"/>
</dbReference>
<dbReference type="Gene3D" id="1.10.8.60">
    <property type="match status" value="1"/>
</dbReference>
<dbReference type="SMART" id="SM00382">
    <property type="entry name" value="AAA"/>
    <property type="match status" value="1"/>
</dbReference>
<comment type="caution">
    <text evidence="9">The sequence shown here is derived from an EMBL/GenBank/DDBJ whole genome shotgun (WGS) entry which is preliminary data.</text>
</comment>
<name>A0A512BF28_9BACT</name>
<keyword evidence="5" id="KW-0804">Transcription</keyword>
<dbReference type="PROSITE" id="PS00676">
    <property type="entry name" value="SIGMA54_INTERACT_2"/>
    <property type="match status" value="1"/>
</dbReference>
<evidence type="ECO:0000256" key="4">
    <source>
        <dbReference type="ARBA" id="ARBA00023125"/>
    </source>
</evidence>
<dbReference type="PROSITE" id="PS50110">
    <property type="entry name" value="RESPONSE_REGULATORY"/>
    <property type="match status" value="1"/>
</dbReference>
<dbReference type="InterPro" id="IPR025943">
    <property type="entry name" value="Sigma_54_int_dom_ATP-bd_2"/>
</dbReference>
<accession>A0A512BF28</accession>
<dbReference type="PRINTS" id="PR01590">
    <property type="entry name" value="HTHFIS"/>
</dbReference>
<dbReference type="PANTHER" id="PTHR32071">
    <property type="entry name" value="TRANSCRIPTIONAL REGULATORY PROTEIN"/>
    <property type="match status" value="1"/>
</dbReference>
<dbReference type="Proteomes" id="UP000321513">
    <property type="component" value="Unassembled WGS sequence"/>
</dbReference>
<dbReference type="InterPro" id="IPR009057">
    <property type="entry name" value="Homeodomain-like_sf"/>
</dbReference>
<dbReference type="CDD" id="cd00009">
    <property type="entry name" value="AAA"/>
    <property type="match status" value="1"/>
</dbReference>
<reference evidence="9 10" key="1">
    <citation type="submission" date="2019-07" db="EMBL/GenBank/DDBJ databases">
        <title>Whole genome shotgun sequence of Segetibacter aerophilus NBRC 106135.</title>
        <authorList>
            <person name="Hosoyama A."/>
            <person name="Uohara A."/>
            <person name="Ohji S."/>
            <person name="Ichikawa N."/>
        </authorList>
    </citation>
    <scope>NUCLEOTIDE SEQUENCE [LARGE SCALE GENOMIC DNA]</scope>
    <source>
        <strain evidence="9 10">NBRC 106135</strain>
    </source>
</reference>
<keyword evidence="2" id="KW-0067">ATP-binding</keyword>
<dbReference type="InterPro" id="IPR003593">
    <property type="entry name" value="AAA+_ATPase"/>
</dbReference>
<dbReference type="AlphaFoldDB" id="A0A512BF28"/>
<dbReference type="Gene3D" id="3.40.50.2300">
    <property type="match status" value="1"/>
</dbReference>
<evidence type="ECO:0000313" key="10">
    <source>
        <dbReference type="Proteomes" id="UP000321513"/>
    </source>
</evidence>
<feature type="modified residue" description="4-aspartylphosphate" evidence="6">
    <location>
        <position position="52"/>
    </location>
</feature>
<dbReference type="Pfam" id="PF02954">
    <property type="entry name" value="HTH_8"/>
    <property type="match status" value="1"/>
</dbReference>
<dbReference type="FunFam" id="3.40.50.300:FF:000006">
    <property type="entry name" value="DNA-binding transcriptional regulator NtrC"/>
    <property type="match status" value="1"/>
</dbReference>
<dbReference type="Pfam" id="PF00158">
    <property type="entry name" value="Sigma54_activat"/>
    <property type="match status" value="1"/>
</dbReference>
<dbReference type="InterPro" id="IPR002197">
    <property type="entry name" value="HTH_Fis"/>
</dbReference>
<dbReference type="PROSITE" id="PS50045">
    <property type="entry name" value="SIGMA54_INTERACT_4"/>
    <property type="match status" value="1"/>
</dbReference>
<dbReference type="OrthoDB" id="9767106at2"/>
<dbReference type="PROSITE" id="PS00688">
    <property type="entry name" value="SIGMA54_INTERACT_3"/>
    <property type="match status" value="1"/>
</dbReference>
<evidence type="ECO:0000256" key="3">
    <source>
        <dbReference type="ARBA" id="ARBA00023015"/>
    </source>
</evidence>
<dbReference type="GO" id="GO:0006355">
    <property type="term" value="P:regulation of DNA-templated transcription"/>
    <property type="evidence" value="ECO:0007669"/>
    <property type="project" value="InterPro"/>
</dbReference>
<evidence type="ECO:0000259" key="7">
    <source>
        <dbReference type="PROSITE" id="PS50045"/>
    </source>
</evidence>
<dbReference type="EMBL" id="BJYT01000011">
    <property type="protein sequence ID" value="GEO10570.1"/>
    <property type="molecule type" value="Genomic_DNA"/>
</dbReference>
<dbReference type="InterPro" id="IPR027417">
    <property type="entry name" value="P-loop_NTPase"/>
</dbReference>
<dbReference type="InterPro" id="IPR001789">
    <property type="entry name" value="Sig_transdc_resp-reg_receiver"/>
</dbReference>
<evidence type="ECO:0000256" key="5">
    <source>
        <dbReference type="ARBA" id="ARBA00023163"/>
    </source>
</evidence>
<dbReference type="SMART" id="SM00448">
    <property type="entry name" value="REC"/>
    <property type="match status" value="1"/>
</dbReference>
<dbReference type="Gene3D" id="1.10.10.60">
    <property type="entry name" value="Homeodomain-like"/>
    <property type="match status" value="1"/>
</dbReference>
<organism evidence="9 10">
    <name type="scientific">Segetibacter aerophilus</name>
    <dbReference type="NCBI Taxonomy" id="670293"/>
    <lineage>
        <taxon>Bacteria</taxon>
        <taxon>Pseudomonadati</taxon>
        <taxon>Bacteroidota</taxon>
        <taxon>Chitinophagia</taxon>
        <taxon>Chitinophagales</taxon>
        <taxon>Chitinophagaceae</taxon>
        <taxon>Segetibacter</taxon>
    </lineage>
</organism>
<keyword evidence="4" id="KW-0238">DNA-binding</keyword>
<dbReference type="InterPro" id="IPR025944">
    <property type="entry name" value="Sigma_54_int_dom_CS"/>
</dbReference>
<proteinExistence type="predicted"/>
<dbReference type="GO" id="GO:0000160">
    <property type="term" value="P:phosphorelay signal transduction system"/>
    <property type="evidence" value="ECO:0007669"/>
    <property type="project" value="InterPro"/>
</dbReference>
<keyword evidence="6" id="KW-0597">Phosphoprotein</keyword>
<dbReference type="SUPFAM" id="SSF52172">
    <property type="entry name" value="CheY-like"/>
    <property type="match status" value="1"/>
</dbReference>